<comment type="caution">
    <text evidence="1">The sequence shown here is derived from an EMBL/GenBank/DDBJ whole genome shotgun (WGS) entry which is preliminary data.</text>
</comment>
<gene>
    <name evidence="1" type="ORF">E6C76_08760</name>
</gene>
<dbReference type="Proteomes" id="UP000308430">
    <property type="component" value="Unassembled WGS sequence"/>
</dbReference>
<organism evidence="1 2">
    <name type="scientific">Pseudothauera nasutitermitis</name>
    <dbReference type="NCBI Taxonomy" id="2565930"/>
    <lineage>
        <taxon>Bacteria</taxon>
        <taxon>Pseudomonadati</taxon>
        <taxon>Pseudomonadota</taxon>
        <taxon>Betaproteobacteria</taxon>
        <taxon>Rhodocyclales</taxon>
        <taxon>Zoogloeaceae</taxon>
        <taxon>Pseudothauera</taxon>
    </lineage>
</organism>
<keyword evidence="2" id="KW-1185">Reference proteome</keyword>
<protein>
    <submittedName>
        <fullName evidence="1">Uncharacterized protein</fullName>
    </submittedName>
</protein>
<reference evidence="1 2" key="1">
    <citation type="submission" date="2019-04" db="EMBL/GenBank/DDBJ databases">
        <title>Azoarcus nasutitermitis sp. nov. isolated from termite nest.</title>
        <authorList>
            <person name="Lin S.-Y."/>
            <person name="Hameed A."/>
            <person name="Hsu Y.-H."/>
            <person name="Young C.-C."/>
        </authorList>
    </citation>
    <scope>NUCLEOTIDE SEQUENCE [LARGE SCALE GENOMIC DNA]</scope>
    <source>
        <strain evidence="1 2">CC-YHH838</strain>
    </source>
</reference>
<evidence type="ECO:0000313" key="2">
    <source>
        <dbReference type="Proteomes" id="UP000308430"/>
    </source>
</evidence>
<evidence type="ECO:0000313" key="1">
    <source>
        <dbReference type="EMBL" id="THF65647.1"/>
    </source>
</evidence>
<dbReference type="EMBL" id="SSOC01000003">
    <property type="protein sequence ID" value="THF65647.1"/>
    <property type="molecule type" value="Genomic_DNA"/>
</dbReference>
<dbReference type="RefSeq" id="WP_136347853.1">
    <property type="nucleotide sequence ID" value="NZ_SSOC01000003.1"/>
</dbReference>
<sequence length="89" mass="9571">MLDAQLKVPHAAVALGQPVHGTLLQDFSFAYALMIYCALANSLPAKGQTASGKNLDRYCELHRQMMLALLRVPATTEGIPCSNIGLRSS</sequence>
<dbReference type="AlphaFoldDB" id="A0A4S4B1S0"/>
<accession>A0A4S4B1S0</accession>
<name>A0A4S4B1S0_9RHOO</name>
<proteinExistence type="predicted"/>